<dbReference type="AlphaFoldDB" id="A0A6A6PR88"/>
<accession>A0A6A6PR88</accession>
<proteinExistence type="predicted"/>
<evidence type="ECO:0000256" key="1">
    <source>
        <dbReference type="SAM" id="SignalP"/>
    </source>
</evidence>
<protein>
    <submittedName>
        <fullName evidence="2">Uncharacterized protein</fullName>
    </submittedName>
</protein>
<keyword evidence="1" id="KW-0732">Signal</keyword>
<organism evidence="2 3">
    <name type="scientific">Neohortaea acidophila</name>
    <dbReference type="NCBI Taxonomy" id="245834"/>
    <lineage>
        <taxon>Eukaryota</taxon>
        <taxon>Fungi</taxon>
        <taxon>Dikarya</taxon>
        <taxon>Ascomycota</taxon>
        <taxon>Pezizomycotina</taxon>
        <taxon>Dothideomycetes</taxon>
        <taxon>Dothideomycetidae</taxon>
        <taxon>Mycosphaerellales</taxon>
        <taxon>Teratosphaeriaceae</taxon>
        <taxon>Neohortaea</taxon>
    </lineage>
</organism>
<gene>
    <name evidence="2" type="ORF">BDY17DRAFT_325466</name>
</gene>
<evidence type="ECO:0000313" key="2">
    <source>
        <dbReference type="EMBL" id="KAF2481963.1"/>
    </source>
</evidence>
<feature type="signal peptide" evidence="1">
    <location>
        <begin position="1"/>
        <end position="20"/>
    </location>
</feature>
<dbReference type="Proteomes" id="UP000799767">
    <property type="component" value="Unassembled WGS sequence"/>
</dbReference>
<dbReference type="RefSeq" id="XP_033588533.1">
    <property type="nucleotide sequence ID" value="XM_033737367.1"/>
</dbReference>
<keyword evidence="3" id="KW-1185">Reference proteome</keyword>
<evidence type="ECO:0000313" key="3">
    <source>
        <dbReference type="Proteomes" id="UP000799767"/>
    </source>
</evidence>
<dbReference type="EMBL" id="MU001637">
    <property type="protein sequence ID" value="KAF2481963.1"/>
    <property type="molecule type" value="Genomic_DNA"/>
</dbReference>
<feature type="chain" id="PRO_5025340939" evidence="1">
    <location>
        <begin position="21"/>
        <end position="171"/>
    </location>
</feature>
<dbReference type="GeneID" id="54478369"/>
<sequence>MHRSISILLYSLAGFANALAAHPSHHQLALRPSRPQHYKPSHAHSSRYHLGPGLNTIGILFGTAEDEAAIHVWLPLGERVQTLTAPELPVQPLTARITTTIASTAERASDEFLDSIRCFGYPRVEHPGREDSEPSKYAVVAFSRSDGLVRFAAGTGEEWMHGTEIESWECL</sequence>
<name>A0A6A6PR88_9PEZI</name>
<reference evidence="2" key="1">
    <citation type="journal article" date="2020" name="Stud. Mycol.">
        <title>101 Dothideomycetes genomes: a test case for predicting lifestyles and emergence of pathogens.</title>
        <authorList>
            <person name="Haridas S."/>
            <person name="Albert R."/>
            <person name="Binder M."/>
            <person name="Bloem J."/>
            <person name="Labutti K."/>
            <person name="Salamov A."/>
            <person name="Andreopoulos B."/>
            <person name="Baker S."/>
            <person name="Barry K."/>
            <person name="Bills G."/>
            <person name="Bluhm B."/>
            <person name="Cannon C."/>
            <person name="Castanera R."/>
            <person name="Culley D."/>
            <person name="Daum C."/>
            <person name="Ezra D."/>
            <person name="Gonzalez J."/>
            <person name="Henrissat B."/>
            <person name="Kuo A."/>
            <person name="Liang C."/>
            <person name="Lipzen A."/>
            <person name="Lutzoni F."/>
            <person name="Magnuson J."/>
            <person name="Mondo S."/>
            <person name="Nolan M."/>
            <person name="Ohm R."/>
            <person name="Pangilinan J."/>
            <person name="Park H.-J."/>
            <person name="Ramirez L."/>
            <person name="Alfaro M."/>
            <person name="Sun H."/>
            <person name="Tritt A."/>
            <person name="Yoshinaga Y."/>
            <person name="Zwiers L.-H."/>
            <person name="Turgeon B."/>
            <person name="Goodwin S."/>
            <person name="Spatafora J."/>
            <person name="Crous P."/>
            <person name="Grigoriev I."/>
        </authorList>
    </citation>
    <scope>NUCLEOTIDE SEQUENCE</scope>
    <source>
        <strain evidence="2">CBS 113389</strain>
    </source>
</reference>